<feature type="chain" id="PRO_5046185743" evidence="1">
    <location>
        <begin position="39"/>
        <end position="208"/>
    </location>
</feature>
<evidence type="ECO:0000259" key="2">
    <source>
        <dbReference type="SMART" id="SM00867"/>
    </source>
</evidence>
<evidence type="ECO:0000313" key="3">
    <source>
        <dbReference type="EMBL" id="KEO53379.1"/>
    </source>
</evidence>
<evidence type="ECO:0000256" key="1">
    <source>
        <dbReference type="SAM" id="SignalP"/>
    </source>
</evidence>
<dbReference type="InterPro" id="IPR036761">
    <property type="entry name" value="TTHA0802/YceI-like_sf"/>
</dbReference>
<dbReference type="SMART" id="SM00867">
    <property type="entry name" value="YceI"/>
    <property type="match status" value="1"/>
</dbReference>
<reference evidence="3 4" key="1">
    <citation type="submission" date="2013-07" db="EMBL/GenBank/DDBJ databases">
        <title>Thalassospira permensis NBRC 106175 Genome Sequencing.</title>
        <authorList>
            <person name="Lai Q."/>
            <person name="Shao Z."/>
        </authorList>
    </citation>
    <scope>NUCLEOTIDE SEQUENCE [LARGE SCALE GENOMIC DNA]</scope>
    <source>
        <strain evidence="3 4">NBRC 106175</strain>
    </source>
</reference>
<evidence type="ECO:0000313" key="4">
    <source>
        <dbReference type="Proteomes" id="UP000027463"/>
    </source>
</evidence>
<comment type="caution">
    <text evidence="3">The sequence shown here is derived from an EMBL/GenBank/DDBJ whole genome shotgun (WGS) entry which is preliminary data.</text>
</comment>
<dbReference type="Proteomes" id="UP000027463">
    <property type="component" value="Unassembled WGS sequence"/>
</dbReference>
<keyword evidence="1" id="KW-0732">Signal</keyword>
<dbReference type="Pfam" id="PF04264">
    <property type="entry name" value="YceI"/>
    <property type="match status" value="1"/>
</dbReference>
<dbReference type="PANTHER" id="PTHR34406">
    <property type="entry name" value="PROTEIN YCEI"/>
    <property type="match status" value="1"/>
</dbReference>
<organism evidence="3 4">
    <name type="scientific">Thalassospira permensis NBRC 106175</name>
    <dbReference type="NCBI Taxonomy" id="1353532"/>
    <lineage>
        <taxon>Bacteria</taxon>
        <taxon>Pseudomonadati</taxon>
        <taxon>Pseudomonadota</taxon>
        <taxon>Alphaproteobacteria</taxon>
        <taxon>Rhodospirillales</taxon>
        <taxon>Thalassospiraceae</taxon>
        <taxon>Thalassospira</taxon>
    </lineage>
</organism>
<dbReference type="EMBL" id="AUNC01000038">
    <property type="protein sequence ID" value="KEO53379.1"/>
    <property type="molecule type" value="Genomic_DNA"/>
</dbReference>
<sequence length="208" mass="22114">MSDDFETRDVHMFTSIKKAGFVLAIAAGLSGAAFSVQAAENYKLDPTHTSVIFIVNHLGFSNFQGRFGGTSGELTLDRENPAASSATISIDLTQVDSGVEGLDNHMKTADFLNVEQSPTATFKSTSVEMTGDKTATITGDLTLLGQTKPLVLDVTLTGEGDHPMTGDHVLGFGATGTVTRSEYGMNYLVPAVSDEVELQISAEFLKQK</sequence>
<proteinExistence type="predicted"/>
<dbReference type="PANTHER" id="PTHR34406:SF1">
    <property type="entry name" value="PROTEIN YCEI"/>
    <property type="match status" value="1"/>
</dbReference>
<feature type="domain" description="Lipid/polyisoprenoid-binding YceI-like" evidence="2">
    <location>
        <begin position="41"/>
        <end position="205"/>
    </location>
</feature>
<name>A0ABR4TJZ8_9PROT</name>
<gene>
    <name evidence="3" type="ORF">SMB34_21235</name>
</gene>
<dbReference type="InterPro" id="IPR007372">
    <property type="entry name" value="Lipid/polyisoprenoid-bd_YceI"/>
</dbReference>
<keyword evidence="4" id="KW-1185">Reference proteome</keyword>
<protein>
    <submittedName>
        <fullName evidence="3">Polyisoprenoid-binding protein</fullName>
    </submittedName>
</protein>
<feature type="signal peptide" evidence="1">
    <location>
        <begin position="1"/>
        <end position="38"/>
    </location>
</feature>
<dbReference type="Gene3D" id="2.40.128.110">
    <property type="entry name" value="Lipid/polyisoprenoid-binding, YceI-like"/>
    <property type="match status" value="1"/>
</dbReference>
<dbReference type="SUPFAM" id="SSF101874">
    <property type="entry name" value="YceI-like"/>
    <property type="match status" value="1"/>
</dbReference>
<accession>A0ABR4TJZ8</accession>